<evidence type="ECO:0000313" key="2">
    <source>
        <dbReference type="Proteomes" id="UP000186074"/>
    </source>
</evidence>
<protein>
    <submittedName>
        <fullName evidence="1">Transglutaminase</fullName>
    </submittedName>
</protein>
<reference evidence="1 2" key="1">
    <citation type="submission" date="2017-01" db="EMBL/GenBank/DDBJ databases">
        <title>Genome sequencing of Arcobacter sp. LPB0137.</title>
        <authorList>
            <person name="Lee G.-W."/>
            <person name="Yi H."/>
        </authorList>
    </citation>
    <scope>NUCLEOTIDE SEQUENCE [LARGE SCALE GENOMIC DNA]</scope>
    <source>
        <strain evidence="1 2">LPB0137</strain>
    </source>
</reference>
<evidence type="ECO:0000313" key="1">
    <source>
        <dbReference type="EMBL" id="APW64992.1"/>
    </source>
</evidence>
<dbReference type="InterPro" id="IPR010319">
    <property type="entry name" value="Transglutaminase-like_Cys_pept"/>
</dbReference>
<dbReference type="STRING" id="1850254.LPB137_03655"/>
<dbReference type="Proteomes" id="UP000186074">
    <property type="component" value="Chromosome"/>
</dbReference>
<dbReference type="RefSeq" id="WP_076084492.1">
    <property type="nucleotide sequence ID" value="NZ_CP019070.1"/>
</dbReference>
<dbReference type="EMBL" id="CP019070">
    <property type="protein sequence ID" value="APW64992.1"/>
    <property type="molecule type" value="Genomic_DNA"/>
</dbReference>
<dbReference type="Gene3D" id="3.10.620.30">
    <property type="match status" value="1"/>
</dbReference>
<dbReference type="KEGG" id="alp:LPB137_03655"/>
<dbReference type="PANTHER" id="PTHR39327">
    <property type="match status" value="1"/>
</dbReference>
<sequence>MKKILFISFLILSAITISTIASKTFFISNSKLNSISNKYGTKAKSRVELWDTMLQSSKNEKILNKLKNVNDFFNKIRYKTDQRHWKRKDYWATPFEFMGTAAGDCEDYAIAKYFSLRKIGVPDNKLRITYVKYKRVRSKFEQAHMVLTYTHKPGSTPIVLDNINKKLKLATKRKDLKPVYSFNASGLWQAKNKGSVRVGTNNLRSWKDLMSRI</sequence>
<name>A0A1P8KKA2_9BACT</name>
<proteinExistence type="predicted"/>
<organism evidence="1 2">
    <name type="scientific">Poseidonibacter parvus</name>
    <dbReference type="NCBI Taxonomy" id="1850254"/>
    <lineage>
        <taxon>Bacteria</taxon>
        <taxon>Pseudomonadati</taxon>
        <taxon>Campylobacterota</taxon>
        <taxon>Epsilonproteobacteria</taxon>
        <taxon>Campylobacterales</taxon>
        <taxon>Arcobacteraceae</taxon>
        <taxon>Poseidonibacter</taxon>
    </lineage>
</organism>
<dbReference type="OrthoDB" id="5401788at2"/>
<keyword evidence="2" id="KW-1185">Reference proteome</keyword>
<dbReference type="PANTHER" id="PTHR39327:SF1">
    <property type="entry name" value="BLR5470 PROTEIN"/>
    <property type="match status" value="1"/>
</dbReference>
<gene>
    <name evidence="1" type="ORF">LPB137_03655</name>
</gene>
<accession>A0A1P8KKA2</accession>
<dbReference type="AlphaFoldDB" id="A0A1P8KKA2"/>
<dbReference type="Pfam" id="PF06035">
    <property type="entry name" value="Peptidase_C93"/>
    <property type="match status" value="1"/>
</dbReference>